<gene>
    <name evidence="9" type="ORF">C7443_102414</name>
</gene>
<evidence type="ECO:0000256" key="2">
    <source>
        <dbReference type="ARBA" id="ARBA00010735"/>
    </source>
</evidence>
<dbReference type="Proteomes" id="UP000246569">
    <property type="component" value="Unassembled WGS sequence"/>
</dbReference>
<dbReference type="PANTHER" id="PTHR34979">
    <property type="entry name" value="INNER MEMBRANE PROTEIN YGAZ"/>
    <property type="match status" value="1"/>
</dbReference>
<evidence type="ECO:0000313" key="10">
    <source>
        <dbReference type="Proteomes" id="UP000246569"/>
    </source>
</evidence>
<feature type="transmembrane region" description="Helical" evidence="8">
    <location>
        <begin position="206"/>
        <end position="223"/>
    </location>
</feature>
<keyword evidence="3" id="KW-0813">Transport</keyword>
<dbReference type="InterPro" id="IPR011606">
    <property type="entry name" value="Brnchd-chn_aa_trnsp_permease"/>
</dbReference>
<evidence type="ECO:0000256" key="5">
    <source>
        <dbReference type="ARBA" id="ARBA00022692"/>
    </source>
</evidence>
<dbReference type="EMBL" id="QGTJ01000002">
    <property type="protein sequence ID" value="PWV64761.1"/>
    <property type="molecule type" value="Genomic_DNA"/>
</dbReference>
<keyword evidence="6 8" id="KW-1133">Transmembrane helix</keyword>
<organism evidence="9 10">
    <name type="scientific">Plasticicumulans acidivorans</name>
    <dbReference type="NCBI Taxonomy" id="886464"/>
    <lineage>
        <taxon>Bacteria</taxon>
        <taxon>Pseudomonadati</taxon>
        <taxon>Pseudomonadota</taxon>
        <taxon>Gammaproteobacteria</taxon>
        <taxon>Candidatus Competibacteraceae</taxon>
        <taxon>Plasticicumulans</taxon>
    </lineage>
</organism>
<dbReference type="GO" id="GO:1903785">
    <property type="term" value="P:L-valine transmembrane transport"/>
    <property type="evidence" value="ECO:0007669"/>
    <property type="project" value="TreeGrafter"/>
</dbReference>
<keyword evidence="5 8" id="KW-0812">Transmembrane</keyword>
<dbReference type="PANTHER" id="PTHR34979:SF1">
    <property type="entry name" value="INNER MEMBRANE PROTEIN YGAZ"/>
    <property type="match status" value="1"/>
</dbReference>
<evidence type="ECO:0000256" key="8">
    <source>
        <dbReference type="SAM" id="Phobius"/>
    </source>
</evidence>
<dbReference type="RefSeq" id="WP_110017391.1">
    <property type="nucleotide sequence ID" value="NZ_QGTJ01000002.1"/>
</dbReference>
<name>A0A317MZA0_9GAMM</name>
<evidence type="ECO:0000256" key="7">
    <source>
        <dbReference type="ARBA" id="ARBA00023136"/>
    </source>
</evidence>
<reference evidence="9 10" key="1">
    <citation type="submission" date="2018-05" db="EMBL/GenBank/DDBJ databases">
        <title>Genomic Encyclopedia of Type Strains, Phase IV (KMG-IV): sequencing the most valuable type-strain genomes for metagenomic binning, comparative biology and taxonomic classification.</title>
        <authorList>
            <person name="Goeker M."/>
        </authorList>
    </citation>
    <scope>NUCLEOTIDE SEQUENCE [LARGE SCALE GENOMIC DNA]</scope>
    <source>
        <strain evidence="9 10">DSM 23606</strain>
    </source>
</reference>
<evidence type="ECO:0000256" key="1">
    <source>
        <dbReference type="ARBA" id="ARBA00004651"/>
    </source>
</evidence>
<feature type="transmembrane region" description="Helical" evidence="8">
    <location>
        <begin position="134"/>
        <end position="154"/>
    </location>
</feature>
<evidence type="ECO:0000313" key="9">
    <source>
        <dbReference type="EMBL" id="PWV64761.1"/>
    </source>
</evidence>
<comment type="subcellular location">
    <subcellularLocation>
        <location evidence="1">Cell membrane</location>
        <topology evidence="1">Multi-pass membrane protein</topology>
    </subcellularLocation>
</comment>
<dbReference type="Pfam" id="PF03591">
    <property type="entry name" value="AzlC"/>
    <property type="match status" value="1"/>
</dbReference>
<evidence type="ECO:0000256" key="3">
    <source>
        <dbReference type="ARBA" id="ARBA00022448"/>
    </source>
</evidence>
<proteinExistence type="inferred from homology"/>
<dbReference type="OrthoDB" id="3181706at2"/>
<protein>
    <submittedName>
        <fullName evidence="9">4-azaleucine resistance transporter AzlC</fullName>
    </submittedName>
</protein>
<accession>A0A317MZA0</accession>
<keyword evidence="10" id="KW-1185">Reference proteome</keyword>
<feature type="transmembrane region" description="Helical" evidence="8">
    <location>
        <begin position="6"/>
        <end position="32"/>
    </location>
</feature>
<comment type="similarity">
    <text evidence="2">Belongs to the AzlC family.</text>
</comment>
<comment type="caution">
    <text evidence="9">The sequence shown here is derived from an EMBL/GenBank/DDBJ whole genome shotgun (WGS) entry which is preliminary data.</text>
</comment>
<dbReference type="AlphaFoldDB" id="A0A317MZA0"/>
<sequence length="225" mass="24368">MSAPVFAAALRACLPVACGYVPLGMAFGLLLVDSGQPAWLATLMGLVVFAGSAQFLAVGLLAAGTALVDIFLATLLLNLRHVFYGFAMLERVPARGWRRWYQIFSLTDETWSLLTATAPPPGVERVRYDCAIAALNQFWWVLGCTLGALAGRWLDVDTRGLDFALTALFVVLVVEQWRAVREPWPFLVALVAGACGWWLAPPAQFLLVSLALTLAGLLVARSLHP</sequence>
<keyword evidence="7 8" id="KW-0472">Membrane</keyword>
<keyword evidence="4" id="KW-1003">Cell membrane</keyword>
<evidence type="ECO:0000256" key="4">
    <source>
        <dbReference type="ARBA" id="ARBA00022475"/>
    </source>
</evidence>
<dbReference type="GO" id="GO:0005886">
    <property type="term" value="C:plasma membrane"/>
    <property type="evidence" value="ECO:0007669"/>
    <property type="project" value="UniProtKB-SubCell"/>
</dbReference>
<evidence type="ECO:0000256" key="6">
    <source>
        <dbReference type="ARBA" id="ARBA00022989"/>
    </source>
</evidence>